<dbReference type="Pfam" id="PF07731">
    <property type="entry name" value="Cu-oxidase_2"/>
    <property type="match status" value="1"/>
</dbReference>
<dbReference type="GO" id="GO:0016491">
    <property type="term" value="F:oxidoreductase activity"/>
    <property type="evidence" value="ECO:0007669"/>
    <property type="project" value="InterPro"/>
</dbReference>
<organism evidence="6 7">
    <name type="scientific">Eleusine coracana subsp. coracana</name>
    <dbReference type="NCBI Taxonomy" id="191504"/>
    <lineage>
        <taxon>Eukaryota</taxon>
        <taxon>Viridiplantae</taxon>
        <taxon>Streptophyta</taxon>
        <taxon>Embryophyta</taxon>
        <taxon>Tracheophyta</taxon>
        <taxon>Spermatophyta</taxon>
        <taxon>Magnoliopsida</taxon>
        <taxon>Liliopsida</taxon>
        <taxon>Poales</taxon>
        <taxon>Poaceae</taxon>
        <taxon>PACMAD clade</taxon>
        <taxon>Chloridoideae</taxon>
        <taxon>Cynodonteae</taxon>
        <taxon>Eleusininae</taxon>
        <taxon>Eleusine</taxon>
    </lineage>
</organism>
<dbReference type="SUPFAM" id="SSF49503">
    <property type="entry name" value="Cupredoxins"/>
    <property type="match status" value="3"/>
</dbReference>
<dbReference type="GO" id="GO:0005507">
    <property type="term" value="F:copper ion binding"/>
    <property type="evidence" value="ECO:0007669"/>
    <property type="project" value="InterPro"/>
</dbReference>
<evidence type="ECO:0000259" key="4">
    <source>
        <dbReference type="Pfam" id="PF07731"/>
    </source>
</evidence>
<feature type="domain" description="Plastocyanin-like" evidence="3">
    <location>
        <begin position="137"/>
        <end position="288"/>
    </location>
</feature>
<dbReference type="FunFam" id="2.60.40.420:FF:000016">
    <property type="entry name" value="Monocopper oxidase-like protein"/>
    <property type="match status" value="1"/>
</dbReference>
<evidence type="ECO:0000313" key="6">
    <source>
        <dbReference type="EMBL" id="GJN39646.1"/>
    </source>
</evidence>
<evidence type="ECO:0000259" key="5">
    <source>
        <dbReference type="Pfam" id="PF07732"/>
    </source>
</evidence>
<evidence type="ECO:0000313" key="7">
    <source>
        <dbReference type="Proteomes" id="UP001054889"/>
    </source>
</evidence>
<feature type="domain" description="Plastocyanin-like" evidence="4">
    <location>
        <begin position="325"/>
        <end position="457"/>
    </location>
</feature>
<dbReference type="PANTHER" id="PTHR11709">
    <property type="entry name" value="MULTI-COPPER OXIDASE"/>
    <property type="match status" value="1"/>
</dbReference>
<protein>
    <recommendedName>
        <fullName evidence="8">Monocopper oxidase-like protein SKU5</fullName>
    </recommendedName>
</protein>
<proteinExistence type="inferred from homology"/>
<reference evidence="6" key="2">
    <citation type="submission" date="2021-12" db="EMBL/GenBank/DDBJ databases">
        <title>Resequencing data analysis of finger millet.</title>
        <authorList>
            <person name="Hatakeyama M."/>
            <person name="Aluri S."/>
            <person name="Balachadran M.T."/>
            <person name="Sivarajan S.R."/>
            <person name="Poveda L."/>
            <person name="Shimizu-Inatsugi R."/>
            <person name="Schlapbach R."/>
            <person name="Sreeman S.M."/>
            <person name="Shimizu K.K."/>
        </authorList>
    </citation>
    <scope>NUCLEOTIDE SEQUENCE</scope>
</reference>
<dbReference type="InterPro" id="IPR001117">
    <property type="entry name" value="Cu-oxidase_2nd"/>
</dbReference>
<dbReference type="InterPro" id="IPR045087">
    <property type="entry name" value="Cu-oxidase_fam"/>
</dbReference>
<evidence type="ECO:0000256" key="2">
    <source>
        <dbReference type="SAM" id="SignalP"/>
    </source>
</evidence>
<feature type="domain" description="Plastocyanin-like" evidence="5">
    <location>
        <begin position="21"/>
        <end position="124"/>
    </location>
</feature>
<feature type="signal peptide" evidence="2">
    <location>
        <begin position="1"/>
        <end position="21"/>
    </location>
</feature>
<accession>A0AAV5FZR1</accession>
<dbReference type="Pfam" id="PF00394">
    <property type="entry name" value="Cu-oxidase"/>
    <property type="match status" value="1"/>
</dbReference>
<evidence type="ECO:0000256" key="1">
    <source>
        <dbReference type="ARBA" id="ARBA00010609"/>
    </source>
</evidence>
<keyword evidence="2" id="KW-0732">Signal</keyword>
<comment type="caution">
    <text evidence="6">The sequence shown here is derived from an EMBL/GenBank/DDBJ whole genome shotgun (WGS) entry which is preliminary data.</text>
</comment>
<dbReference type="Pfam" id="PF07732">
    <property type="entry name" value="Cu-oxidase_3"/>
    <property type="match status" value="1"/>
</dbReference>
<reference evidence="6" key="1">
    <citation type="journal article" date="2018" name="DNA Res.">
        <title>Multiple hybrid de novo genome assembly of finger millet, an orphan allotetraploid crop.</title>
        <authorList>
            <person name="Hatakeyama M."/>
            <person name="Aluri S."/>
            <person name="Balachadran M.T."/>
            <person name="Sivarajan S.R."/>
            <person name="Patrignani A."/>
            <person name="Gruter S."/>
            <person name="Poveda L."/>
            <person name="Shimizu-Inatsugi R."/>
            <person name="Baeten J."/>
            <person name="Francoijs K.J."/>
            <person name="Nataraja K.N."/>
            <person name="Reddy Y.A.N."/>
            <person name="Phadnis S."/>
            <person name="Ravikumar R.L."/>
            <person name="Schlapbach R."/>
            <person name="Sreeman S.M."/>
            <person name="Shimizu K.K."/>
        </authorList>
    </citation>
    <scope>NUCLEOTIDE SEQUENCE</scope>
</reference>
<dbReference type="Gene3D" id="2.60.40.420">
    <property type="entry name" value="Cupredoxins - blue copper proteins"/>
    <property type="match status" value="3"/>
</dbReference>
<gene>
    <name evidence="6" type="primary">gb28778</name>
    <name evidence="6" type="ORF">PR202_gb28778</name>
</gene>
<comment type="similarity">
    <text evidence="1">Belongs to the multicopper oxidase family.</text>
</comment>
<evidence type="ECO:0000259" key="3">
    <source>
        <dbReference type="Pfam" id="PF00394"/>
    </source>
</evidence>
<dbReference type="InterPro" id="IPR008972">
    <property type="entry name" value="Cupredoxin"/>
</dbReference>
<feature type="chain" id="PRO_5043674792" description="Monocopper oxidase-like protein SKU5" evidence="2">
    <location>
        <begin position="22"/>
        <end position="520"/>
    </location>
</feature>
<dbReference type="PANTHER" id="PTHR11709:SF260">
    <property type="entry name" value="OS08G0154250 PROTEIN"/>
    <property type="match status" value="1"/>
</dbReference>
<name>A0AAV5FZR1_ELECO</name>
<evidence type="ECO:0008006" key="8">
    <source>
        <dbReference type="Google" id="ProtNLM"/>
    </source>
</evidence>
<dbReference type="InterPro" id="IPR011706">
    <property type="entry name" value="Cu-oxidase_C"/>
</dbReference>
<sequence length="520" mass="57959">MAAALMAAAVALAAVAASVAAQAEVIAINDQFPGPLLNVTTNENVRVNVQNNLDEPLLITWDGIQMRMNSWQDGVPGTNCPIPPGWNWTYQFQLKDQIGSFFYFPSLGLQRAAGGYGPITINNRAIVPVPFDHPDGDITLFIGDWYTRSHVELRNMLNDGKDIGVPDAILINGRAPYRYNTTLVPEGLQYEIVGVEPGKTYRFRVHNVGISTSLNLRIQNHNMRLVEAEGTYTNQQNYTNLDIHVGQSYSFLVTMDQNASTDYYIVASPRMNTSAGAARPNPQGSFHYASTNITQTFVLKNEAPLRINGKSRKTINRISYSPPETPLRLADLYNLTGVYKTDFPSVPNNEPARIASSALNASYKGFLEIVFQNNETDVQTYHLDGYSFFVVGMDYGEWTPDKRSGYNKWDAISRSTTQVFPGGWTAVLVSLDNVGIWNLRAEKLDNWYRGQEVYVKVPDPLGYNITEMIMPDNALYCGLLKERQQPQTHQSNRKSSQAAAPWSARLLVTAMLIIAAVFFS</sequence>
<dbReference type="InterPro" id="IPR011707">
    <property type="entry name" value="Cu-oxidase-like_N"/>
</dbReference>
<dbReference type="AlphaFoldDB" id="A0AAV5FZR1"/>
<dbReference type="EMBL" id="BQKI01000098">
    <property type="protein sequence ID" value="GJN39646.1"/>
    <property type="molecule type" value="Genomic_DNA"/>
</dbReference>
<keyword evidence="7" id="KW-1185">Reference proteome</keyword>
<dbReference type="Proteomes" id="UP001054889">
    <property type="component" value="Unassembled WGS sequence"/>
</dbReference>